<comment type="caution">
    <text evidence="10">The sequence shown here is derived from an EMBL/GenBank/DDBJ whole genome shotgun (WGS) entry which is preliminary data.</text>
</comment>
<dbReference type="SUPFAM" id="SSF51445">
    <property type="entry name" value="(Trans)glycosidases"/>
    <property type="match status" value="1"/>
</dbReference>
<dbReference type="InterPro" id="IPR029062">
    <property type="entry name" value="Class_I_gatase-like"/>
</dbReference>
<dbReference type="Proteomes" id="UP001500929">
    <property type="component" value="Unassembled WGS sequence"/>
</dbReference>
<reference evidence="10 11" key="1">
    <citation type="journal article" date="2019" name="Int. J. Syst. Evol. Microbiol.">
        <title>The Global Catalogue of Microorganisms (GCM) 10K type strain sequencing project: providing services to taxonomists for standard genome sequencing and annotation.</title>
        <authorList>
            <consortium name="The Broad Institute Genomics Platform"/>
            <consortium name="The Broad Institute Genome Sequencing Center for Infectious Disease"/>
            <person name="Wu L."/>
            <person name="Ma J."/>
        </authorList>
    </citation>
    <scope>NUCLEOTIDE SEQUENCE [LARGE SCALE GENOMIC DNA]</scope>
    <source>
        <strain evidence="10 11">JCM 16117</strain>
    </source>
</reference>
<dbReference type="RefSeq" id="WP_259477603.1">
    <property type="nucleotide sequence ID" value="NZ_BAAAQY010000001.1"/>
</dbReference>
<dbReference type="CDD" id="cd03143">
    <property type="entry name" value="A4_beta-galactosidase_middle_domain"/>
    <property type="match status" value="1"/>
</dbReference>
<evidence type="ECO:0000256" key="3">
    <source>
        <dbReference type="ARBA" id="ARBA00012756"/>
    </source>
</evidence>
<dbReference type="PANTHER" id="PTHR36447">
    <property type="entry name" value="BETA-GALACTOSIDASE GANA"/>
    <property type="match status" value="1"/>
</dbReference>
<organism evidence="10 11">
    <name type="scientific">Herbiconiux moechotypicola</name>
    <dbReference type="NCBI Taxonomy" id="637393"/>
    <lineage>
        <taxon>Bacteria</taxon>
        <taxon>Bacillati</taxon>
        <taxon>Actinomycetota</taxon>
        <taxon>Actinomycetes</taxon>
        <taxon>Micrococcales</taxon>
        <taxon>Microbacteriaceae</taxon>
        <taxon>Herbiconiux</taxon>
    </lineage>
</organism>
<evidence type="ECO:0000256" key="2">
    <source>
        <dbReference type="ARBA" id="ARBA00005940"/>
    </source>
</evidence>
<keyword evidence="4 6" id="KW-0378">Hydrolase</keyword>
<dbReference type="InterPro" id="IPR013738">
    <property type="entry name" value="Beta_galactosidase_Trimer"/>
</dbReference>
<dbReference type="Pfam" id="PF02449">
    <property type="entry name" value="Glyco_hydro_42"/>
    <property type="match status" value="1"/>
</dbReference>
<dbReference type="SUPFAM" id="SSF52317">
    <property type="entry name" value="Class I glutamine amidotransferase-like"/>
    <property type="match status" value="1"/>
</dbReference>
<evidence type="ECO:0000256" key="4">
    <source>
        <dbReference type="ARBA" id="ARBA00022801"/>
    </source>
</evidence>
<evidence type="ECO:0000259" key="9">
    <source>
        <dbReference type="Pfam" id="PF08532"/>
    </source>
</evidence>
<comment type="similarity">
    <text evidence="2 6">Belongs to the glycosyl hydrolase 42 family.</text>
</comment>
<dbReference type="InterPro" id="IPR013529">
    <property type="entry name" value="Glyco_hydro_42_N"/>
</dbReference>
<accession>A0ABN3D9F8</accession>
<dbReference type="Gene3D" id="3.20.20.80">
    <property type="entry name" value="Glycosidases"/>
    <property type="match status" value="1"/>
</dbReference>
<feature type="domain" description="Beta-galactosidase trimerisation" evidence="9">
    <location>
        <begin position="419"/>
        <end position="620"/>
    </location>
</feature>
<evidence type="ECO:0000256" key="1">
    <source>
        <dbReference type="ARBA" id="ARBA00001412"/>
    </source>
</evidence>
<feature type="domain" description="Glycoside hydrolase family 42 N-terminal" evidence="8">
    <location>
        <begin position="38"/>
        <end position="408"/>
    </location>
</feature>
<dbReference type="Gene3D" id="3.40.50.880">
    <property type="match status" value="1"/>
</dbReference>
<keyword evidence="5 6" id="KW-0326">Glycosidase</keyword>
<evidence type="ECO:0000256" key="7">
    <source>
        <dbReference type="SAM" id="MobiDB-lite"/>
    </source>
</evidence>
<comment type="catalytic activity">
    <reaction evidence="1 6">
        <text>Hydrolysis of terminal non-reducing beta-D-galactose residues in beta-D-galactosides.</text>
        <dbReference type="EC" id="3.2.1.23"/>
    </reaction>
</comment>
<evidence type="ECO:0000313" key="11">
    <source>
        <dbReference type="Proteomes" id="UP001500929"/>
    </source>
</evidence>
<evidence type="ECO:0000313" key="10">
    <source>
        <dbReference type="EMBL" id="GAA2224291.1"/>
    </source>
</evidence>
<dbReference type="InterPro" id="IPR003476">
    <property type="entry name" value="Glyco_hydro_42"/>
</dbReference>
<dbReference type="InterPro" id="IPR017853">
    <property type="entry name" value="GH"/>
</dbReference>
<evidence type="ECO:0000256" key="6">
    <source>
        <dbReference type="PIRNR" id="PIRNR001084"/>
    </source>
</evidence>
<dbReference type="Pfam" id="PF08532">
    <property type="entry name" value="Glyco_hydro_42M"/>
    <property type="match status" value="1"/>
</dbReference>
<feature type="region of interest" description="Disordered" evidence="7">
    <location>
        <begin position="1"/>
        <end position="22"/>
    </location>
</feature>
<gene>
    <name evidence="10" type="ORF">GCM10009851_04620</name>
</gene>
<name>A0ABN3D9F8_9MICO</name>
<dbReference type="PANTHER" id="PTHR36447:SF1">
    <property type="entry name" value="BETA-GALACTOSIDASE GANA"/>
    <property type="match status" value="1"/>
</dbReference>
<keyword evidence="11" id="KW-1185">Reference proteome</keyword>
<evidence type="ECO:0000259" key="8">
    <source>
        <dbReference type="Pfam" id="PF02449"/>
    </source>
</evidence>
<dbReference type="PIRSF" id="PIRSF001084">
    <property type="entry name" value="B-galactosidase"/>
    <property type="match status" value="1"/>
</dbReference>
<proteinExistence type="inferred from homology"/>
<protein>
    <recommendedName>
        <fullName evidence="3 6">Beta-galactosidase</fullName>
        <shortName evidence="6">Beta-gal</shortName>
        <ecNumber evidence="3 6">3.2.1.23</ecNumber>
    </recommendedName>
</protein>
<dbReference type="EC" id="3.2.1.23" evidence="3 6"/>
<evidence type="ECO:0000256" key="5">
    <source>
        <dbReference type="ARBA" id="ARBA00023295"/>
    </source>
</evidence>
<dbReference type="EMBL" id="BAAAQY010000001">
    <property type="protein sequence ID" value="GAA2224291.1"/>
    <property type="molecule type" value="Genomic_DNA"/>
</dbReference>
<sequence length="678" mass="74426">MTSLPARVDDDTTPDAETSVLPRSGWIPGTTRIAFGGDYNPEQWPRAVWLDDVALMREIGVDLVSIGIFSWALLEPRPGEFDFGWLDEVIGLLHENGIGVDLGTPTASPPAWFWSAHPEARPVTRDGVLLGFGSRGMASPSSPEYHEAAARITSALGERYGAHPAVKLWHVHNEYGAPISESFDESSVRAFRVWLEERYGSLEALNTAWGTTFWGQYYYDWAQIDAPRTTAAVVNPAQKLDWARFSNHAILQCFVRERDILHRLSPGVPVTTNFMATNCLAMDYWSWAREVDIVSNDHYLVAERPDNHILLALDADLTRSLAGGDPWLLMEHSTSAVNWQPRNLRKQPGELVRNSMQHFARGADGILFFQWRASRFGAEKFHSAMIPHAGTDSRQFRELTALGAELDSLADALCSRVTARVAILWDWESFWAQDAEMRPSVELDHRRQVETYYSRLWHDGVTVDFRHPSHDLSGYDLVIAPMLYVLSLDDAEALRVYVENGGVFVAGYFSGIVDGTGRVHEGPMPGALRSLLGASVQEFAPLRDGEVVRLSTGVSGSRWTDDLRLEGADAVAVYETGPVAGGAAVTRHRVGLGSAWYVSTDVSVDELRTVLAGAYADAGIVPTPASLDGVEGVVRRGDDGRTFTTWINHTAQDATLPSGATVAAGGVLVERSSAPATA</sequence>